<comment type="caution">
    <text evidence="7">The sequence shown here is derived from an EMBL/GenBank/DDBJ whole genome shotgun (WGS) entry which is preliminary data.</text>
</comment>
<evidence type="ECO:0000256" key="5">
    <source>
        <dbReference type="SAM" id="MobiDB-lite"/>
    </source>
</evidence>
<proteinExistence type="inferred from homology"/>
<dbReference type="PANTHER" id="PTHR10903:SF170">
    <property type="entry name" value="GTPASE IMAP FAMILY MEMBER 7"/>
    <property type="match status" value="1"/>
</dbReference>
<keyword evidence="2" id="KW-0547">Nucleotide-binding</keyword>
<evidence type="ECO:0000313" key="8">
    <source>
        <dbReference type="Proteomes" id="UP001479290"/>
    </source>
</evidence>
<evidence type="ECO:0000313" key="7">
    <source>
        <dbReference type="EMBL" id="KAK9954942.1"/>
    </source>
</evidence>
<gene>
    <name evidence="7" type="ORF">ABG768_014856</name>
</gene>
<reference evidence="7 8" key="1">
    <citation type="submission" date="2024-05" db="EMBL/GenBank/DDBJ databases">
        <title>A high-quality chromosomal-level genome assembly of Topmouth culter (Culter alburnus).</title>
        <authorList>
            <person name="Zhao H."/>
        </authorList>
    </citation>
    <scope>NUCLEOTIDE SEQUENCE [LARGE SCALE GENOMIC DNA]</scope>
    <source>
        <strain evidence="7">CATC2023</strain>
        <tissue evidence="7">Muscle</tissue>
    </source>
</reference>
<evidence type="ECO:0000256" key="4">
    <source>
        <dbReference type="SAM" id="Coils"/>
    </source>
</evidence>
<sequence length="315" mass="36976">MESYESMLFPGPHAFLLVHRDVKNSGRENYLLRALSEVFGKEVLDYCMVLFIDKAKHNHPKKNYCLKMCGGRSHLLHNTDYSVNELFKKIEEMNENKNNSFFTTHLKCFRKASNYFQEEYEKKETKLRKELNDSKGRENQLRGDIEKLQGQIEELKEQLQNTLTNARVDGLHERERNVHRREKRLDERQKELEIREREVTQRDVRSREHLQTTADPPPAVSENKDRPLYEREGKLKSRKESQSTGLLGIQKPVRRNSINIDPPNMSREHHQTTADPPPAEELKSRDDSQTSESCGIQKPVRRNSKELSPPYSHAL</sequence>
<dbReference type="PANTHER" id="PTHR10903">
    <property type="entry name" value="GTPASE, IMAP FAMILY MEMBER-RELATED"/>
    <property type="match status" value="1"/>
</dbReference>
<dbReference type="Pfam" id="PF04548">
    <property type="entry name" value="AIG1"/>
    <property type="match status" value="1"/>
</dbReference>
<evidence type="ECO:0000256" key="2">
    <source>
        <dbReference type="ARBA" id="ARBA00022741"/>
    </source>
</evidence>
<feature type="region of interest" description="Disordered" evidence="5">
    <location>
        <begin position="197"/>
        <end position="315"/>
    </location>
</feature>
<dbReference type="EMBL" id="JAWDJR010000021">
    <property type="protein sequence ID" value="KAK9954942.1"/>
    <property type="molecule type" value="Genomic_DNA"/>
</dbReference>
<dbReference type="Gene3D" id="3.40.50.300">
    <property type="entry name" value="P-loop containing nucleotide triphosphate hydrolases"/>
    <property type="match status" value="1"/>
</dbReference>
<comment type="similarity">
    <text evidence="1">Belongs to the TRAFAC class TrmE-Era-EngA-EngB-Septin-like GTPase superfamily. AIG1/Toc34/Toc159-like paraseptin GTPase family. IAN subfamily.</text>
</comment>
<dbReference type="InterPro" id="IPR006703">
    <property type="entry name" value="G_AIG1"/>
</dbReference>
<organism evidence="7 8">
    <name type="scientific">Culter alburnus</name>
    <name type="common">Topmouth culter</name>
    <dbReference type="NCBI Taxonomy" id="194366"/>
    <lineage>
        <taxon>Eukaryota</taxon>
        <taxon>Metazoa</taxon>
        <taxon>Chordata</taxon>
        <taxon>Craniata</taxon>
        <taxon>Vertebrata</taxon>
        <taxon>Euteleostomi</taxon>
        <taxon>Actinopterygii</taxon>
        <taxon>Neopterygii</taxon>
        <taxon>Teleostei</taxon>
        <taxon>Ostariophysi</taxon>
        <taxon>Cypriniformes</taxon>
        <taxon>Xenocyprididae</taxon>
        <taxon>Xenocypridinae</taxon>
        <taxon>Culter</taxon>
    </lineage>
</organism>
<accession>A0AAW1Z273</accession>
<feature type="compositionally biased region" description="Basic and acidic residues" evidence="5">
    <location>
        <begin position="222"/>
        <end position="241"/>
    </location>
</feature>
<protein>
    <recommendedName>
        <fullName evidence="6">AIG1-type G domain-containing protein</fullName>
    </recommendedName>
</protein>
<name>A0AAW1Z273_CULAL</name>
<dbReference type="GO" id="GO:0005525">
    <property type="term" value="F:GTP binding"/>
    <property type="evidence" value="ECO:0007669"/>
    <property type="project" value="UniProtKB-KW"/>
</dbReference>
<keyword evidence="4" id="KW-0175">Coiled coil</keyword>
<dbReference type="AlphaFoldDB" id="A0AAW1Z273"/>
<evidence type="ECO:0000256" key="1">
    <source>
        <dbReference type="ARBA" id="ARBA00008535"/>
    </source>
</evidence>
<keyword evidence="3" id="KW-0342">GTP-binding</keyword>
<keyword evidence="8" id="KW-1185">Reference proteome</keyword>
<evidence type="ECO:0000256" key="3">
    <source>
        <dbReference type="ARBA" id="ARBA00023134"/>
    </source>
</evidence>
<dbReference type="Proteomes" id="UP001479290">
    <property type="component" value="Unassembled WGS sequence"/>
</dbReference>
<evidence type="ECO:0000259" key="6">
    <source>
        <dbReference type="Pfam" id="PF04548"/>
    </source>
</evidence>
<feature type="coiled-coil region" evidence="4">
    <location>
        <begin position="117"/>
        <end position="165"/>
    </location>
</feature>
<feature type="domain" description="AIG1-type G" evidence="6">
    <location>
        <begin position="10"/>
        <end position="107"/>
    </location>
</feature>
<dbReference type="InterPro" id="IPR045058">
    <property type="entry name" value="GIMA/IAN/Toc"/>
</dbReference>
<dbReference type="InterPro" id="IPR027417">
    <property type="entry name" value="P-loop_NTPase"/>
</dbReference>
<feature type="compositionally biased region" description="Basic and acidic residues" evidence="5">
    <location>
        <begin position="197"/>
        <end position="210"/>
    </location>
</feature>